<dbReference type="InterPro" id="IPR001451">
    <property type="entry name" value="Hexapep"/>
</dbReference>
<dbReference type="InterPro" id="IPR011004">
    <property type="entry name" value="Trimer_LpxA-like_sf"/>
</dbReference>
<dbReference type="AlphaFoldDB" id="A0A5M4FDW6"/>
<evidence type="ECO:0000313" key="2">
    <source>
        <dbReference type="Proteomes" id="UP000380867"/>
    </source>
</evidence>
<dbReference type="Proteomes" id="UP000380867">
    <property type="component" value="Unassembled WGS sequence"/>
</dbReference>
<dbReference type="EMBL" id="SDPQ02000003">
    <property type="protein sequence ID" value="KAA1396090.1"/>
    <property type="molecule type" value="Genomic_DNA"/>
</dbReference>
<dbReference type="PANTHER" id="PTHR43300">
    <property type="entry name" value="ACETYLTRANSFERASE"/>
    <property type="match status" value="1"/>
</dbReference>
<comment type="caution">
    <text evidence="1">The sequence shown here is derived from an EMBL/GenBank/DDBJ whole genome shotgun (WGS) entry which is preliminary data.</text>
</comment>
<dbReference type="GO" id="GO:0016740">
    <property type="term" value="F:transferase activity"/>
    <property type="evidence" value="ECO:0007669"/>
    <property type="project" value="UniProtKB-KW"/>
</dbReference>
<protein>
    <submittedName>
        <fullName evidence="1">CatB-related O-acetyltransferase</fullName>
    </submittedName>
</protein>
<proteinExistence type="predicted"/>
<dbReference type="PANTHER" id="PTHR43300:SF11">
    <property type="entry name" value="ACETYLTRANSFERASE RV3034C-RELATED"/>
    <property type="match status" value="1"/>
</dbReference>
<dbReference type="InterPro" id="IPR050179">
    <property type="entry name" value="Trans_hexapeptide_repeat"/>
</dbReference>
<gene>
    <name evidence="1" type="ORF">ESP70_018385</name>
</gene>
<dbReference type="OrthoDB" id="2643438at2"/>
<dbReference type="SUPFAM" id="SSF51161">
    <property type="entry name" value="Trimeric LpxA-like enzymes"/>
    <property type="match status" value="1"/>
</dbReference>
<reference evidence="1" key="1">
    <citation type="submission" date="2019-09" db="EMBL/GenBank/DDBJ databases">
        <authorList>
            <person name="Li J."/>
        </authorList>
    </citation>
    <scope>NUCLEOTIDE SEQUENCE [LARGE SCALE GENOMIC DNA]</scope>
    <source>
        <strain evidence="1">JCM 14732</strain>
    </source>
</reference>
<evidence type="ECO:0000313" key="1">
    <source>
        <dbReference type="EMBL" id="KAA1396090.1"/>
    </source>
</evidence>
<accession>A0A5M4FDW6</accession>
<dbReference type="CDD" id="cd03349">
    <property type="entry name" value="LbH_XAT"/>
    <property type="match status" value="1"/>
</dbReference>
<dbReference type="RefSeq" id="WP_149690733.1">
    <property type="nucleotide sequence ID" value="NZ_SDPQ02000003.1"/>
</dbReference>
<sequence>MKNLLRRLLYTYRRVHSMLVGPDNYTWKRLVKSGRVVQGPQTYGIPAVLTYYLGTERLLVGNYSSLGGTYLLGGKHSVENVTTYPHRINFGMEGMGTDGYPTPTGDTHVGSDVWTCAGSFMMSGITIGDGAIIAAGSVVTRDVPPYAIVGGNPAKLIRYRFTPEQIEALLEIKWWDWPLEEVREAVPMLAQPDIDAFIDYARSKKGATAS</sequence>
<name>A0A5M4FDW6_9ACTN</name>
<dbReference type="Pfam" id="PF00132">
    <property type="entry name" value="Hexapep"/>
    <property type="match status" value="1"/>
</dbReference>
<organism evidence="1 2">
    <name type="scientific">Aeromicrobium ginsengisoli</name>
    <dbReference type="NCBI Taxonomy" id="363867"/>
    <lineage>
        <taxon>Bacteria</taxon>
        <taxon>Bacillati</taxon>
        <taxon>Actinomycetota</taxon>
        <taxon>Actinomycetes</taxon>
        <taxon>Propionibacteriales</taxon>
        <taxon>Nocardioidaceae</taxon>
        <taxon>Aeromicrobium</taxon>
    </lineage>
</organism>
<keyword evidence="2" id="KW-1185">Reference proteome</keyword>
<dbReference type="Gene3D" id="2.160.10.10">
    <property type="entry name" value="Hexapeptide repeat proteins"/>
    <property type="match status" value="1"/>
</dbReference>